<feature type="compositionally biased region" description="Basic and acidic residues" evidence="1">
    <location>
        <begin position="135"/>
        <end position="149"/>
    </location>
</feature>
<feature type="compositionally biased region" description="Basic residues" evidence="1">
    <location>
        <begin position="117"/>
        <end position="130"/>
    </location>
</feature>
<evidence type="ECO:0000256" key="1">
    <source>
        <dbReference type="SAM" id="MobiDB-lite"/>
    </source>
</evidence>
<evidence type="ECO:0000313" key="2">
    <source>
        <dbReference type="EMBL" id="KAF2494867.1"/>
    </source>
</evidence>
<organism evidence="2 3">
    <name type="scientific">Lophium mytilinum</name>
    <dbReference type="NCBI Taxonomy" id="390894"/>
    <lineage>
        <taxon>Eukaryota</taxon>
        <taxon>Fungi</taxon>
        <taxon>Dikarya</taxon>
        <taxon>Ascomycota</taxon>
        <taxon>Pezizomycotina</taxon>
        <taxon>Dothideomycetes</taxon>
        <taxon>Pleosporomycetidae</taxon>
        <taxon>Mytilinidiales</taxon>
        <taxon>Mytilinidiaceae</taxon>
        <taxon>Lophium</taxon>
    </lineage>
</organism>
<feature type="compositionally biased region" description="Basic and acidic residues" evidence="1">
    <location>
        <begin position="170"/>
        <end position="181"/>
    </location>
</feature>
<protein>
    <submittedName>
        <fullName evidence="2">Uncharacterized protein</fullName>
    </submittedName>
</protein>
<feature type="compositionally biased region" description="Acidic residues" evidence="1">
    <location>
        <begin position="44"/>
        <end position="55"/>
    </location>
</feature>
<name>A0A6A6QVC7_9PEZI</name>
<dbReference type="Proteomes" id="UP000799750">
    <property type="component" value="Unassembled WGS sequence"/>
</dbReference>
<proteinExistence type="predicted"/>
<dbReference type="OrthoDB" id="10605128at2759"/>
<reference evidence="2" key="1">
    <citation type="journal article" date="2020" name="Stud. Mycol.">
        <title>101 Dothideomycetes genomes: a test case for predicting lifestyles and emergence of pathogens.</title>
        <authorList>
            <person name="Haridas S."/>
            <person name="Albert R."/>
            <person name="Binder M."/>
            <person name="Bloem J."/>
            <person name="Labutti K."/>
            <person name="Salamov A."/>
            <person name="Andreopoulos B."/>
            <person name="Baker S."/>
            <person name="Barry K."/>
            <person name="Bills G."/>
            <person name="Bluhm B."/>
            <person name="Cannon C."/>
            <person name="Castanera R."/>
            <person name="Culley D."/>
            <person name="Daum C."/>
            <person name="Ezra D."/>
            <person name="Gonzalez J."/>
            <person name="Henrissat B."/>
            <person name="Kuo A."/>
            <person name="Liang C."/>
            <person name="Lipzen A."/>
            <person name="Lutzoni F."/>
            <person name="Magnuson J."/>
            <person name="Mondo S."/>
            <person name="Nolan M."/>
            <person name="Ohm R."/>
            <person name="Pangilinan J."/>
            <person name="Park H.-J."/>
            <person name="Ramirez L."/>
            <person name="Alfaro M."/>
            <person name="Sun H."/>
            <person name="Tritt A."/>
            <person name="Yoshinaga Y."/>
            <person name="Zwiers L.-H."/>
            <person name="Turgeon B."/>
            <person name="Goodwin S."/>
            <person name="Spatafora J."/>
            <person name="Crous P."/>
            <person name="Grigoriev I."/>
        </authorList>
    </citation>
    <scope>NUCLEOTIDE SEQUENCE</scope>
    <source>
        <strain evidence="2">CBS 269.34</strain>
    </source>
</reference>
<gene>
    <name evidence="2" type="ORF">BU16DRAFT_540107</name>
</gene>
<dbReference type="EMBL" id="MU004190">
    <property type="protein sequence ID" value="KAF2494867.1"/>
    <property type="molecule type" value="Genomic_DNA"/>
</dbReference>
<feature type="region of interest" description="Disordered" evidence="1">
    <location>
        <begin position="1"/>
        <end position="224"/>
    </location>
</feature>
<feature type="compositionally biased region" description="Acidic residues" evidence="1">
    <location>
        <begin position="182"/>
        <end position="192"/>
    </location>
</feature>
<accession>A0A6A6QVC7</accession>
<evidence type="ECO:0000313" key="3">
    <source>
        <dbReference type="Proteomes" id="UP000799750"/>
    </source>
</evidence>
<keyword evidence="3" id="KW-1185">Reference proteome</keyword>
<dbReference type="AlphaFoldDB" id="A0A6A6QVC7"/>
<feature type="compositionally biased region" description="Low complexity" evidence="1">
    <location>
        <begin position="56"/>
        <end position="68"/>
    </location>
</feature>
<sequence>MASQNPHIKQEDDVQSAHSDSVFSVPYEDIDDETWQALLAAESSEPEPEWEEEVAEPSGGEAEGSSHAQPQSSNAAPGASGTPTPGMEESVTSTLERIQKRAIAEDSSDDESDQSPLKRRSPNPTKRRRTMGGMRAEEEGRARLADPPRRVGYPSLPTSEEGPGGAAWRENLEESPERSSEESPEQSSEESSWDSTTGSEGAAVQTSTPPVVLQPPGATLTGVPNGAPPGLTLVGSIDAALLLPGLGTHRAINLYVRDADLGGPAPGGYTSILQALARFLRLPGGG</sequence>